<proteinExistence type="predicted"/>
<dbReference type="InterPro" id="IPR032265">
    <property type="entry name" value="DUF4831"/>
</dbReference>
<evidence type="ECO:0008006" key="2">
    <source>
        <dbReference type="Google" id="ProtNLM"/>
    </source>
</evidence>
<protein>
    <recommendedName>
        <fullName evidence="2">DUF4831 domain-containing protein</fullName>
    </recommendedName>
</protein>
<dbReference type="Pfam" id="PF16115">
    <property type="entry name" value="DUF4831"/>
    <property type="match status" value="1"/>
</dbReference>
<dbReference type="EMBL" id="VSSQ01000280">
    <property type="protein sequence ID" value="MPL89474.1"/>
    <property type="molecule type" value="Genomic_DNA"/>
</dbReference>
<name>A0A644VDL6_9ZZZZ</name>
<organism evidence="1">
    <name type="scientific">bioreactor metagenome</name>
    <dbReference type="NCBI Taxonomy" id="1076179"/>
    <lineage>
        <taxon>unclassified sequences</taxon>
        <taxon>metagenomes</taxon>
        <taxon>ecological metagenomes</taxon>
    </lineage>
</organism>
<dbReference type="AlphaFoldDB" id="A0A644VDL6"/>
<evidence type="ECO:0000313" key="1">
    <source>
        <dbReference type="EMBL" id="MPL89474.1"/>
    </source>
</evidence>
<gene>
    <name evidence="1" type="ORF">SDC9_35510</name>
</gene>
<comment type="caution">
    <text evidence="1">The sequence shown here is derived from an EMBL/GenBank/DDBJ whole genome shotgun (WGS) entry which is preliminary data.</text>
</comment>
<reference evidence="1" key="1">
    <citation type="submission" date="2019-08" db="EMBL/GenBank/DDBJ databases">
        <authorList>
            <person name="Kucharzyk K."/>
            <person name="Murdoch R.W."/>
            <person name="Higgins S."/>
            <person name="Loffler F."/>
        </authorList>
    </citation>
    <scope>NUCLEOTIDE SEQUENCE</scope>
</reference>
<sequence length="358" mass="39422">MKNKLKPLLALFALLLNITAGAQILSQGEAVPKGAIVYSLPSTSFKITAEAVRETFVAGPYAKYAQKYLGIQVRENSGDFYTLSTVELSSYIEADRSTNIALNLGNTSRATANFLEMMSQGLVIWSDSGAGRKDYARFPAQVNSGVFNMEMATSNLTNVSTTLYKTVRTETGMERVPVQQNQIVEKSVEKRAEEIANSIFRLRAKRMEIITGETDATFSGEALKAAIDEMNRLESEYMSLFTGKSVFDKQRASFDVVPSRESARQIYVAFRISDNQGLLPADNVAGSPVIIELLKENGQPAPSFNMDLTAEKGRVLYRVPEIMIAKVSSGQNNLLQTRVPVYQFGKVLSFPIDVAFGK</sequence>
<accession>A0A644VDL6</accession>